<feature type="region of interest" description="Disordered" evidence="1">
    <location>
        <begin position="342"/>
        <end position="369"/>
    </location>
</feature>
<dbReference type="RefSeq" id="WP_309151257.1">
    <property type="nucleotide sequence ID" value="NZ_CP133568.1"/>
</dbReference>
<keyword evidence="2" id="KW-0472">Membrane</keyword>
<evidence type="ECO:0000313" key="4">
    <source>
        <dbReference type="EMBL" id="WMT02087.1"/>
    </source>
</evidence>
<dbReference type="EMBL" id="CP133568">
    <property type="protein sequence ID" value="WMT02087.1"/>
    <property type="molecule type" value="Genomic_DNA"/>
</dbReference>
<evidence type="ECO:0000256" key="1">
    <source>
        <dbReference type="SAM" id="MobiDB-lite"/>
    </source>
</evidence>
<reference evidence="4 5" key="1">
    <citation type="submission" date="2023-08" db="EMBL/GenBank/DDBJ databases">
        <title>The whole genome sequence of Lysobacter yananisis.</title>
        <authorList>
            <person name="Sun H."/>
        </authorList>
    </citation>
    <scope>NUCLEOTIDE SEQUENCE [LARGE SCALE GENOMIC DNA]</scope>
    <source>
        <strain evidence="4 5">SNNU513</strain>
    </source>
</reference>
<feature type="region of interest" description="Disordered" evidence="1">
    <location>
        <begin position="237"/>
        <end position="267"/>
    </location>
</feature>
<proteinExistence type="predicted"/>
<feature type="transmembrane region" description="Helical" evidence="2">
    <location>
        <begin position="425"/>
        <end position="444"/>
    </location>
</feature>
<accession>A0ABY9P4Y5</accession>
<gene>
    <name evidence="4" type="ORF">RDV84_19285</name>
</gene>
<sequence length="445" mass="46495">MPLSIALVLLALMALTWPQAVAAQQLCGANSNCDEGQALVACHDKLGRLETDSPQLKPFSNKQCKRSANSTDAQGLIQATATYGQHNVNGLFGEFAYKASCGSRPHDNLLVNHTLQPRPPGSNVCIRGCRHSSDGQAGLCWTETEGPRPGYYCTYDMTPTGTTCDPTDDGDGEEVPPDKECTAGQVRLLNGKCGDQGDCPVGQHKVNGKCEPVGQCPTGKIKAPDGSCVDEGCPAGQAKGKDGTCKPDGDGDGDPDDGEDTGTFSGGEDCKVPPECSGDNILCGMARIQWRIDCNTRKNRTVTGGHGCSSGDVPICTGEKCDALEYAQLLQQWRAACNTRTSGGGSADAQPAWTKVTGDGSGGGPEPGGVTRVIGQGIDGRLDSSGLFGGSGQCPRLGAIDLGDYGSFDLDSEPWFCDLLAMTRWILKLVGAFIALGILLGWRLG</sequence>
<protein>
    <submittedName>
        <fullName evidence="4">Uncharacterized protein</fullName>
    </submittedName>
</protein>
<keyword evidence="3" id="KW-0732">Signal</keyword>
<evidence type="ECO:0000256" key="3">
    <source>
        <dbReference type="SAM" id="SignalP"/>
    </source>
</evidence>
<keyword evidence="2" id="KW-1133">Transmembrane helix</keyword>
<keyword evidence="2" id="KW-0812">Transmembrane</keyword>
<organism evidence="4 5">
    <name type="scientific">Lysobacter yananisis</name>
    <dbReference type="NCBI Taxonomy" id="1003114"/>
    <lineage>
        <taxon>Bacteria</taxon>
        <taxon>Pseudomonadati</taxon>
        <taxon>Pseudomonadota</taxon>
        <taxon>Gammaproteobacteria</taxon>
        <taxon>Lysobacterales</taxon>
        <taxon>Lysobacteraceae</taxon>
        <taxon>Lysobacter</taxon>
    </lineage>
</organism>
<evidence type="ECO:0000256" key="2">
    <source>
        <dbReference type="SAM" id="Phobius"/>
    </source>
</evidence>
<feature type="compositionally biased region" description="Basic and acidic residues" evidence="1">
    <location>
        <begin position="239"/>
        <end position="249"/>
    </location>
</feature>
<keyword evidence="5" id="KW-1185">Reference proteome</keyword>
<feature type="chain" id="PRO_5046684202" evidence="3">
    <location>
        <begin position="23"/>
        <end position="445"/>
    </location>
</feature>
<feature type="compositionally biased region" description="Acidic residues" evidence="1">
    <location>
        <begin position="250"/>
        <end position="260"/>
    </location>
</feature>
<dbReference type="Proteomes" id="UP001229313">
    <property type="component" value="Chromosome"/>
</dbReference>
<name>A0ABY9P4Y5_9GAMM</name>
<evidence type="ECO:0000313" key="5">
    <source>
        <dbReference type="Proteomes" id="UP001229313"/>
    </source>
</evidence>
<feature type="signal peptide" evidence="3">
    <location>
        <begin position="1"/>
        <end position="22"/>
    </location>
</feature>